<sequence length="233" mass="25441">MEVDFYQDSSDPSVTRSRYRMYNRRTGGGFPALQAVDDSQGGAATCAVPMSAAAKSAPLMVTLNRVMTVQMGVTLNVCYTIVSDASKLALTMTGATLVMSAETLPPADTQLFCIAPEVNPYGMSRDYTLVNFHDDVRREERRGQSRTKLFLRLENNLLSVRVLDKLSTCIDGNESGGESEQNSAAALRSSDCGNLKGIPQVTGLMLRTLAEPDRRSETATNDESEHRRTLNSD</sequence>
<feature type="region of interest" description="Disordered" evidence="1">
    <location>
        <begin position="172"/>
        <end position="191"/>
    </location>
</feature>
<accession>A0AAD7MJW1</accession>
<evidence type="ECO:0000256" key="1">
    <source>
        <dbReference type="SAM" id="MobiDB-lite"/>
    </source>
</evidence>
<keyword evidence="3" id="KW-1185">Reference proteome</keyword>
<gene>
    <name evidence="2" type="ORF">B0H16DRAFT_1474339</name>
</gene>
<evidence type="ECO:0000313" key="2">
    <source>
        <dbReference type="EMBL" id="KAJ7720648.1"/>
    </source>
</evidence>
<organism evidence="2 3">
    <name type="scientific">Mycena metata</name>
    <dbReference type="NCBI Taxonomy" id="1033252"/>
    <lineage>
        <taxon>Eukaryota</taxon>
        <taxon>Fungi</taxon>
        <taxon>Dikarya</taxon>
        <taxon>Basidiomycota</taxon>
        <taxon>Agaricomycotina</taxon>
        <taxon>Agaricomycetes</taxon>
        <taxon>Agaricomycetidae</taxon>
        <taxon>Agaricales</taxon>
        <taxon>Marasmiineae</taxon>
        <taxon>Mycenaceae</taxon>
        <taxon>Mycena</taxon>
    </lineage>
</organism>
<feature type="compositionally biased region" description="Basic and acidic residues" evidence="1">
    <location>
        <begin position="210"/>
        <end position="233"/>
    </location>
</feature>
<dbReference type="AlphaFoldDB" id="A0AAD7MJW1"/>
<feature type="region of interest" description="Disordered" evidence="1">
    <location>
        <begin position="209"/>
        <end position="233"/>
    </location>
</feature>
<proteinExistence type="predicted"/>
<comment type="caution">
    <text evidence="2">The sequence shown here is derived from an EMBL/GenBank/DDBJ whole genome shotgun (WGS) entry which is preliminary data.</text>
</comment>
<reference evidence="2" key="1">
    <citation type="submission" date="2023-03" db="EMBL/GenBank/DDBJ databases">
        <title>Massive genome expansion in bonnet fungi (Mycena s.s.) driven by repeated elements and novel gene families across ecological guilds.</title>
        <authorList>
            <consortium name="Lawrence Berkeley National Laboratory"/>
            <person name="Harder C.B."/>
            <person name="Miyauchi S."/>
            <person name="Viragh M."/>
            <person name="Kuo A."/>
            <person name="Thoen E."/>
            <person name="Andreopoulos B."/>
            <person name="Lu D."/>
            <person name="Skrede I."/>
            <person name="Drula E."/>
            <person name="Henrissat B."/>
            <person name="Morin E."/>
            <person name="Kohler A."/>
            <person name="Barry K."/>
            <person name="LaButti K."/>
            <person name="Morin E."/>
            <person name="Salamov A."/>
            <person name="Lipzen A."/>
            <person name="Mereny Z."/>
            <person name="Hegedus B."/>
            <person name="Baldrian P."/>
            <person name="Stursova M."/>
            <person name="Weitz H."/>
            <person name="Taylor A."/>
            <person name="Grigoriev I.V."/>
            <person name="Nagy L.G."/>
            <person name="Martin F."/>
            <person name="Kauserud H."/>
        </authorList>
    </citation>
    <scope>NUCLEOTIDE SEQUENCE</scope>
    <source>
        <strain evidence="2">CBHHK182m</strain>
    </source>
</reference>
<dbReference type="EMBL" id="JARKIB010000238">
    <property type="protein sequence ID" value="KAJ7720648.1"/>
    <property type="molecule type" value="Genomic_DNA"/>
</dbReference>
<protein>
    <submittedName>
        <fullName evidence="2">Uncharacterized protein</fullName>
    </submittedName>
</protein>
<dbReference type="Proteomes" id="UP001215598">
    <property type="component" value="Unassembled WGS sequence"/>
</dbReference>
<name>A0AAD7MJW1_9AGAR</name>
<evidence type="ECO:0000313" key="3">
    <source>
        <dbReference type="Proteomes" id="UP001215598"/>
    </source>
</evidence>